<keyword evidence="1" id="KW-0812">Transmembrane</keyword>
<feature type="transmembrane region" description="Helical" evidence="1">
    <location>
        <begin position="51"/>
        <end position="68"/>
    </location>
</feature>
<keyword evidence="3" id="KW-1185">Reference proteome</keyword>
<feature type="transmembrane region" description="Helical" evidence="1">
    <location>
        <begin position="337"/>
        <end position="355"/>
    </location>
</feature>
<keyword evidence="1" id="KW-1133">Transmembrane helix</keyword>
<keyword evidence="1" id="KW-0472">Membrane</keyword>
<reference evidence="2" key="2">
    <citation type="submission" date="2015-06" db="UniProtKB">
        <authorList>
            <consortium name="EnsemblMetazoa"/>
        </authorList>
    </citation>
    <scope>IDENTIFICATION</scope>
</reference>
<dbReference type="EnsemblMetazoa" id="tetur05g08450.1">
    <property type="protein sequence ID" value="tetur05g08450.1"/>
    <property type="gene ID" value="tetur05g08450"/>
</dbReference>
<accession>T1K633</accession>
<reference evidence="3" key="1">
    <citation type="submission" date="2011-08" db="EMBL/GenBank/DDBJ databases">
        <authorList>
            <person name="Rombauts S."/>
        </authorList>
    </citation>
    <scope>NUCLEOTIDE SEQUENCE</scope>
    <source>
        <strain evidence="3">London</strain>
    </source>
</reference>
<feature type="transmembrane region" description="Helical" evidence="1">
    <location>
        <begin position="98"/>
        <end position="121"/>
    </location>
</feature>
<dbReference type="Proteomes" id="UP000015104">
    <property type="component" value="Unassembled WGS sequence"/>
</dbReference>
<feature type="transmembrane region" description="Helical" evidence="1">
    <location>
        <begin position="253"/>
        <end position="272"/>
    </location>
</feature>
<evidence type="ECO:0000313" key="2">
    <source>
        <dbReference type="EnsemblMetazoa" id="tetur05g08450.1"/>
    </source>
</evidence>
<dbReference type="AlphaFoldDB" id="T1K633"/>
<evidence type="ECO:0000313" key="3">
    <source>
        <dbReference type="Proteomes" id="UP000015104"/>
    </source>
</evidence>
<name>T1K633_TETUR</name>
<sequence length="361" mass="42450">MLMLFGLNMFPVSGLWSLFNYIFLLSSIISQVYQFCWSIVLFTYSDDPINSVLWTFQAVYAFAIRFILLRRAKRIYSALVVMTNLVPFGENKFRRWSIICLLLTLSTMLFDFLRLVIWFIWGPNKELIDLYTSILSDFDLNLPLPVAAWTDFWTYCYATIGSLIVSKSFYLFTFHLASECYQSLYTFCLEYTSDPKRIRYISLMYHKVYNLKDDLNEALSSLPFFWYSQIFFETTSQIVRNTTDISTLDWSKVFFRWGSYLNLLIITIYITYQVDKFTIKEISIVGKIIQLLSDTRTANECKARQYAVDRSILIVQLIQTPTVIPSAWNSFNIDRKLLVSFFGAVVPFSVMCLEFQQIINR</sequence>
<organism evidence="2 3">
    <name type="scientific">Tetranychus urticae</name>
    <name type="common">Two-spotted spider mite</name>
    <dbReference type="NCBI Taxonomy" id="32264"/>
    <lineage>
        <taxon>Eukaryota</taxon>
        <taxon>Metazoa</taxon>
        <taxon>Ecdysozoa</taxon>
        <taxon>Arthropoda</taxon>
        <taxon>Chelicerata</taxon>
        <taxon>Arachnida</taxon>
        <taxon>Acari</taxon>
        <taxon>Acariformes</taxon>
        <taxon>Trombidiformes</taxon>
        <taxon>Prostigmata</taxon>
        <taxon>Eleutherengona</taxon>
        <taxon>Raphignathae</taxon>
        <taxon>Tetranychoidea</taxon>
        <taxon>Tetranychidae</taxon>
        <taxon>Tetranychus</taxon>
    </lineage>
</organism>
<proteinExistence type="predicted"/>
<dbReference type="EMBL" id="CAEY01001592">
    <property type="status" value="NOT_ANNOTATED_CDS"/>
    <property type="molecule type" value="Genomic_DNA"/>
</dbReference>
<evidence type="ECO:0000256" key="1">
    <source>
        <dbReference type="SAM" id="Phobius"/>
    </source>
</evidence>
<protein>
    <submittedName>
        <fullName evidence="2">Uncharacterized protein</fullName>
    </submittedName>
</protein>
<feature type="transmembrane region" description="Helical" evidence="1">
    <location>
        <begin position="21"/>
        <end position="45"/>
    </location>
</feature>
<dbReference type="HOGENOM" id="CLU_767976_0_0_1"/>